<dbReference type="Pfam" id="PF00534">
    <property type="entry name" value="Glycos_transf_1"/>
    <property type="match status" value="1"/>
</dbReference>
<feature type="region of interest" description="Disordered" evidence="13">
    <location>
        <begin position="20"/>
        <end position="51"/>
    </location>
</feature>
<feature type="compositionally biased region" description="Basic and acidic residues" evidence="13">
    <location>
        <begin position="218"/>
        <end position="230"/>
    </location>
</feature>
<feature type="coiled-coil region" evidence="12">
    <location>
        <begin position="140"/>
        <end position="174"/>
    </location>
</feature>
<evidence type="ECO:0000256" key="3">
    <source>
        <dbReference type="ARBA" id="ARBA00004727"/>
    </source>
</evidence>
<comment type="pathway">
    <text evidence="3">Glycan biosynthesis; starch biosynthesis.</text>
</comment>
<dbReference type="CDD" id="cd03791">
    <property type="entry name" value="GT5_Glycogen_synthase_DULL1-like"/>
    <property type="match status" value="1"/>
</dbReference>
<keyword evidence="10" id="KW-0750">Starch biosynthesis</keyword>
<dbReference type="InterPro" id="IPR005085">
    <property type="entry name" value="CBM25"/>
</dbReference>
<dbReference type="FunFam" id="3.40.50.2000:FF:000165">
    <property type="entry name" value="Starch synthase, chloroplastic/amyloplastic"/>
    <property type="match status" value="1"/>
</dbReference>
<feature type="region of interest" description="Disordered" evidence="13">
    <location>
        <begin position="218"/>
        <end position="247"/>
    </location>
</feature>
<dbReference type="PANTHER" id="PTHR46083">
    <property type="match status" value="1"/>
</dbReference>
<keyword evidence="9" id="KW-0808">Transferase</keyword>
<evidence type="ECO:0000256" key="11">
    <source>
        <dbReference type="ARBA" id="ARBA00022946"/>
    </source>
</evidence>
<accession>A0AAW1R9J2</accession>
<organism evidence="15 16">
    <name type="scientific">[Myrmecia] bisecta</name>
    <dbReference type="NCBI Taxonomy" id="41462"/>
    <lineage>
        <taxon>Eukaryota</taxon>
        <taxon>Viridiplantae</taxon>
        <taxon>Chlorophyta</taxon>
        <taxon>core chlorophytes</taxon>
        <taxon>Trebouxiophyceae</taxon>
        <taxon>Trebouxiales</taxon>
        <taxon>Trebouxiaceae</taxon>
        <taxon>Myrmecia</taxon>
    </lineage>
</organism>
<feature type="domain" description="Carbohydrate binding module family 25" evidence="14">
    <location>
        <begin position="272"/>
        <end position="356"/>
    </location>
</feature>
<feature type="compositionally biased region" description="Polar residues" evidence="13">
    <location>
        <begin position="30"/>
        <end position="48"/>
    </location>
</feature>
<comment type="catalytic activity">
    <reaction evidence="1">
        <text>[(1-&gt;4)-alpha-D-glucosyl](n) + ADP-alpha-D-glucose = [(1-&gt;4)-alpha-D-glucosyl](n+1) + ADP + H(+)</text>
        <dbReference type="Rhea" id="RHEA:18189"/>
        <dbReference type="Rhea" id="RHEA-COMP:9584"/>
        <dbReference type="Rhea" id="RHEA-COMP:9587"/>
        <dbReference type="ChEBI" id="CHEBI:15378"/>
        <dbReference type="ChEBI" id="CHEBI:15444"/>
        <dbReference type="ChEBI" id="CHEBI:57498"/>
        <dbReference type="ChEBI" id="CHEBI:456216"/>
        <dbReference type="EC" id="2.4.1.21"/>
    </reaction>
</comment>
<dbReference type="PANTHER" id="PTHR46083:SF5">
    <property type="entry name" value="STARCH SYNTHASE 3, CHLOROPLASTIC_AMYLOPLASTIC"/>
    <property type="match status" value="1"/>
</dbReference>
<evidence type="ECO:0000256" key="1">
    <source>
        <dbReference type="ARBA" id="ARBA00001478"/>
    </source>
</evidence>
<keyword evidence="7" id="KW-0934">Plastid</keyword>
<dbReference type="AlphaFoldDB" id="A0AAW1R9J2"/>
<dbReference type="InterPro" id="IPR013783">
    <property type="entry name" value="Ig-like_fold"/>
</dbReference>
<keyword evidence="12" id="KW-0175">Coiled coil</keyword>
<dbReference type="GO" id="GO:1901137">
    <property type="term" value="P:carbohydrate derivative biosynthetic process"/>
    <property type="evidence" value="ECO:0007669"/>
    <property type="project" value="UniProtKB-ARBA"/>
</dbReference>
<dbReference type="GO" id="GO:0019252">
    <property type="term" value="P:starch biosynthetic process"/>
    <property type="evidence" value="ECO:0007669"/>
    <property type="project" value="UniProtKB-KW"/>
</dbReference>
<dbReference type="InterPro" id="IPR013534">
    <property type="entry name" value="Starch_synth_cat_dom"/>
</dbReference>
<keyword evidence="16" id="KW-1185">Reference proteome</keyword>
<comment type="caution">
    <text evidence="15">The sequence shown here is derived from an EMBL/GenBank/DDBJ whole genome shotgun (WGS) entry which is preliminary data.</text>
</comment>
<proteinExistence type="inferred from homology"/>
<dbReference type="InterPro" id="IPR001296">
    <property type="entry name" value="Glyco_trans_1"/>
</dbReference>
<dbReference type="Proteomes" id="UP001489004">
    <property type="component" value="Unassembled WGS sequence"/>
</dbReference>
<dbReference type="SUPFAM" id="SSF53756">
    <property type="entry name" value="UDP-Glycosyltransferase/glycogen phosphorylase"/>
    <property type="match status" value="1"/>
</dbReference>
<evidence type="ECO:0000256" key="5">
    <source>
        <dbReference type="ARBA" id="ARBA00012588"/>
    </source>
</evidence>
<dbReference type="Pfam" id="PF08323">
    <property type="entry name" value="Glyco_transf_5"/>
    <property type="match status" value="1"/>
</dbReference>
<dbReference type="GO" id="GO:2001070">
    <property type="term" value="F:starch binding"/>
    <property type="evidence" value="ECO:0007669"/>
    <property type="project" value="InterPro"/>
</dbReference>
<evidence type="ECO:0000256" key="8">
    <source>
        <dbReference type="ARBA" id="ARBA00022676"/>
    </source>
</evidence>
<feature type="domain" description="Carbohydrate binding module family 25" evidence="14">
    <location>
        <begin position="455"/>
        <end position="553"/>
    </location>
</feature>
<dbReference type="Gene3D" id="2.60.40.10">
    <property type="entry name" value="Immunoglobulins"/>
    <property type="match status" value="1"/>
</dbReference>
<evidence type="ECO:0000256" key="4">
    <source>
        <dbReference type="ARBA" id="ARBA00010281"/>
    </source>
</evidence>
<feature type="compositionally biased region" description="Pro residues" evidence="13">
    <location>
        <begin position="231"/>
        <end position="244"/>
    </location>
</feature>
<evidence type="ECO:0000256" key="7">
    <source>
        <dbReference type="ARBA" id="ARBA00022640"/>
    </source>
</evidence>
<evidence type="ECO:0000313" key="16">
    <source>
        <dbReference type="Proteomes" id="UP001489004"/>
    </source>
</evidence>
<reference evidence="15 16" key="1">
    <citation type="journal article" date="2024" name="Nat. Commun.">
        <title>Phylogenomics reveals the evolutionary origins of lichenization in chlorophyte algae.</title>
        <authorList>
            <person name="Puginier C."/>
            <person name="Libourel C."/>
            <person name="Otte J."/>
            <person name="Skaloud P."/>
            <person name="Haon M."/>
            <person name="Grisel S."/>
            <person name="Petersen M."/>
            <person name="Berrin J.G."/>
            <person name="Delaux P.M."/>
            <person name="Dal Grande F."/>
            <person name="Keller J."/>
        </authorList>
    </citation>
    <scope>NUCLEOTIDE SEQUENCE [LARGE SCALE GENOMIC DNA]</scope>
    <source>
        <strain evidence="15 16">SAG 2043</strain>
    </source>
</reference>
<comment type="subcellular location">
    <subcellularLocation>
        <location evidence="2">Plastid</location>
        <location evidence="2">Chloroplast</location>
    </subcellularLocation>
</comment>
<evidence type="ECO:0000256" key="6">
    <source>
        <dbReference type="ARBA" id="ARBA00022528"/>
    </source>
</evidence>
<dbReference type="EC" id="2.4.1.21" evidence="5"/>
<dbReference type="Pfam" id="PF16760">
    <property type="entry name" value="CBM53"/>
    <property type="match status" value="2"/>
</dbReference>
<evidence type="ECO:0000256" key="12">
    <source>
        <dbReference type="SAM" id="Coils"/>
    </source>
</evidence>
<dbReference type="Gene3D" id="3.40.50.2000">
    <property type="entry name" value="Glycogen Phosphorylase B"/>
    <property type="match status" value="3"/>
</dbReference>
<evidence type="ECO:0000256" key="13">
    <source>
        <dbReference type="SAM" id="MobiDB-lite"/>
    </source>
</evidence>
<feature type="domain" description="Carbohydrate binding module family 25" evidence="14">
    <location>
        <begin position="620"/>
        <end position="712"/>
    </location>
</feature>
<gene>
    <name evidence="15" type="ORF">WJX72_012015</name>
</gene>
<evidence type="ECO:0000256" key="9">
    <source>
        <dbReference type="ARBA" id="ARBA00022679"/>
    </source>
</evidence>
<name>A0AAW1R9J2_9CHLO</name>
<feature type="coiled-coil region" evidence="12">
    <location>
        <begin position="369"/>
        <end position="408"/>
    </location>
</feature>
<dbReference type="HAMAP" id="MF_00484">
    <property type="entry name" value="Glycogen_synth"/>
    <property type="match status" value="1"/>
</dbReference>
<keyword evidence="11" id="KW-0809">Transit peptide</keyword>
<dbReference type="EMBL" id="JALJOR010000001">
    <property type="protein sequence ID" value="KAK9830489.1"/>
    <property type="molecule type" value="Genomic_DNA"/>
</dbReference>
<dbReference type="SMART" id="SM01066">
    <property type="entry name" value="CBM_25"/>
    <property type="match status" value="3"/>
</dbReference>
<dbReference type="InterPro" id="IPR011835">
    <property type="entry name" value="GS/SS"/>
</dbReference>
<sequence>MRLQPLVAHRTDSTRLCAARRAANARTPRSKTLTKSASTAGRGRSSTPEARKATIAKISAAKALARKLAEEKQAAMVAARLLSDSSVDEEEVDAIKQSVERASTEAAREAARADAMARAAKKSGLQGAELLEFQRLKAENDALRQLVLDVAANREEAEARMARLQQSYNRLVEQASLGSQMSMDEEVAPASSDEAAAAARQEDIVKVVMGLALAKKTLEREQPSAPEEPKTPPPPVPQPKPQPSLPALVDAANKAGTAIFTVPEAGAPVPGTVTLYYNRNAGPLPFGAQCQFKMGINKWEDIVLRDMEAVALQDGDWWQIEITLDADVFRVNYVINDKSSGIVDNNRGQDFSLALVDAPTEEEVFARRAAAVQALEEQLRQDVEREEARLWEESRARAVQQADEARQRYRADREAELRMEAGELVAERRSGLDALPTSDGREGVFGWLRGRPQAGQEATLVYNKNAGALRNSADVQVNLGYDHWWQQDIKEIRLSRMPIAEVERNGLPRHNCDWWECTVQIPSSAAILDYVFCDTAKRAWDNNGMADYHTAIADALSDAELERHFCNTVLHISEQELQEGMERAAKRAVRRAEIKATAQRKRRDKQRQVLYTNPVFPKAGEHADVFYNPDATVLRGRPETWVRGSWNRWTHPQCFMPQRMLPVIPGGTGFHKASLQVPSDAHVMDLVFSDVGDMHGGFYDSNNGLDYHIPVVGSPGKLPSLHVVHVAVEMAPIAKVGGMGDVVTALARAVQDEGHRVEVILPKFDCINYAEVRNLRLRGDFFWSNSQVKVWEAVVENVQTILLEPTNGFFWVGCIYGRNDDAQRFGYFCGAALEYLKHHSGGTRPDIIHCHDWQTAPVAFGDCHPSRPVFTIHNLNYGADLIGRAMAAAAVATTVSPTYAAEVSGHPAVAPHMAKFYGIINGIDQDIWDPEEDRFLPKNFGVEDVAEGKAAAKAALRQRMDLSAAEVPLVAVVTRLTHQKGIHLIKHAAWRTLERGAQFVLLGSAPDPRVQAEFNQLADTLRRQYPDRARLWFAYDEPLSHLIYAGADMLLVPSMFEPCGLTQMIGMRYGTIPVVRRTGGLNDTVFDLDDDEERAQQHGMERNGFSFDGTDAGGMDYALNRALSSWFEGHESGEWTRLQQRVMQQDWSWTAPAEDYIELYYKALKPQG</sequence>
<dbReference type="GO" id="GO:0009507">
    <property type="term" value="C:chloroplast"/>
    <property type="evidence" value="ECO:0007669"/>
    <property type="project" value="UniProtKB-SubCell"/>
</dbReference>
<evidence type="ECO:0000313" key="15">
    <source>
        <dbReference type="EMBL" id="KAK9830489.1"/>
    </source>
</evidence>
<protein>
    <recommendedName>
        <fullName evidence="5">starch synthase</fullName>
        <ecNumber evidence="5">2.4.1.21</ecNumber>
    </recommendedName>
</protein>
<dbReference type="GO" id="GO:0004373">
    <property type="term" value="F:alpha-1,4-glucan glucosyltransferase (UDP-glucose donor) activity"/>
    <property type="evidence" value="ECO:0007669"/>
    <property type="project" value="InterPro"/>
</dbReference>
<dbReference type="GO" id="GO:0009011">
    <property type="term" value="F:alpha-1,4-glucan glucosyltransferase (ADP-glucose donor) activity"/>
    <property type="evidence" value="ECO:0007669"/>
    <property type="project" value="UniProtKB-EC"/>
</dbReference>
<evidence type="ECO:0000259" key="14">
    <source>
        <dbReference type="SMART" id="SM01066"/>
    </source>
</evidence>
<evidence type="ECO:0000256" key="10">
    <source>
        <dbReference type="ARBA" id="ARBA00022922"/>
    </source>
</evidence>
<comment type="similarity">
    <text evidence="4">Belongs to the glycosyltransferase 1 family. Bacterial/plant glycogen synthase subfamily.</text>
</comment>
<evidence type="ECO:0000256" key="2">
    <source>
        <dbReference type="ARBA" id="ARBA00004229"/>
    </source>
</evidence>
<keyword evidence="8" id="KW-0328">Glycosyltransferase</keyword>
<keyword evidence="6" id="KW-0150">Chloroplast</keyword>